<comment type="caution">
    <text evidence="1">The sequence shown here is derived from an EMBL/GenBank/DDBJ whole genome shotgun (WGS) entry which is preliminary data.</text>
</comment>
<reference evidence="1 2" key="1">
    <citation type="submission" date="2021-08" db="EMBL/GenBank/DDBJ databases">
        <title>Draft Genome Sequence of Phanerochaete sordida strain YK-624.</title>
        <authorList>
            <person name="Mori T."/>
            <person name="Dohra H."/>
            <person name="Suzuki T."/>
            <person name="Kawagishi H."/>
            <person name="Hirai H."/>
        </authorList>
    </citation>
    <scope>NUCLEOTIDE SEQUENCE [LARGE SCALE GENOMIC DNA]</scope>
    <source>
        <strain evidence="1 2">YK-624</strain>
    </source>
</reference>
<protein>
    <submittedName>
        <fullName evidence="1">Uncharacterized protein</fullName>
    </submittedName>
</protein>
<evidence type="ECO:0000313" key="1">
    <source>
        <dbReference type="EMBL" id="GJE88192.1"/>
    </source>
</evidence>
<dbReference type="AlphaFoldDB" id="A0A9P3G342"/>
<sequence>MCDAQTCVLEIFHKLQDRLRERSKWLERDPLQEIGLLIENFGVGSPGVVENSCYNCRDTLETMLHKQAKMLWNKLPEYFDLELLQL</sequence>
<organism evidence="1 2">
    <name type="scientific">Phanerochaete sordida</name>
    <dbReference type="NCBI Taxonomy" id="48140"/>
    <lineage>
        <taxon>Eukaryota</taxon>
        <taxon>Fungi</taxon>
        <taxon>Dikarya</taxon>
        <taxon>Basidiomycota</taxon>
        <taxon>Agaricomycotina</taxon>
        <taxon>Agaricomycetes</taxon>
        <taxon>Polyporales</taxon>
        <taxon>Phanerochaetaceae</taxon>
        <taxon>Phanerochaete</taxon>
    </lineage>
</organism>
<gene>
    <name evidence="1" type="ORF">PsYK624_042750</name>
</gene>
<proteinExistence type="predicted"/>
<accession>A0A9P3G342</accession>
<keyword evidence="2" id="KW-1185">Reference proteome</keyword>
<evidence type="ECO:0000313" key="2">
    <source>
        <dbReference type="Proteomes" id="UP000703269"/>
    </source>
</evidence>
<name>A0A9P3G342_9APHY</name>
<dbReference type="EMBL" id="BPQB01000008">
    <property type="protein sequence ID" value="GJE88192.1"/>
    <property type="molecule type" value="Genomic_DNA"/>
</dbReference>
<dbReference type="Proteomes" id="UP000703269">
    <property type="component" value="Unassembled WGS sequence"/>
</dbReference>